<accession>A0A6J8EM35</accession>
<proteinExistence type="predicted"/>
<gene>
    <name evidence="3" type="ORF">MCOR_53600</name>
</gene>
<dbReference type="PANTHER" id="PTHR47357:SF1">
    <property type="entry name" value="SPINDLE POLE BODY COMPONENT 110"/>
    <property type="match status" value="1"/>
</dbReference>
<evidence type="ECO:0000256" key="1">
    <source>
        <dbReference type="SAM" id="Coils"/>
    </source>
</evidence>
<evidence type="ECO:0000256" key="2">
    <source>
        <dbReference type="SAM" id="MobiDB-lite"/>
    </source>
</evidence>
<organism evidence="3 4">
    <name type="scientific">Mytilus coruscus</name>
    <name type="common">Sea mussel</name>
    <dbReference type="NCBI Taxonomy" id="42192"/>
    <lineage>
        <taxon>Eukaryota</taxon>
        <taxon>Metazoa</taxon>
        <taxon>Spiralia</taxon>
        <taxon>Lophotrochozoa</taxon>
        <taxon>Mollusca</taxon>
        <taxon>Bivalvia</taxon>
        <taxon>Autobranchia</taxon>
        <taxon>Pteriomorphia</taxon>
        <taxon>Mytilida</taxon>
        <taxon>Mytiloidea</taxon>
        <taxon>Mytilidae</taxon>
        <taxon>Mytilinae</taxon>
        <taxon>Mytilus</taxon>
    </lineage>
</organism>
<reference evidence="3 4" key="1">
    <citation type="submission" date="2020-06" db="EMBL/GenBank/DDBJ databases">
        <authorList>
            <person name="Li R."/>
            <person name="Bekaert M."/>
        </authorList>
    </citation>
    <scope>NUCLEOTIDE SEQUENCE [LARGE SCALE GENOMIC DNA]</scope>
    <source>
        <strain evidence="4">wild</strain>
    </source>
</reference>
<dbReference type="EMBL" id="CACVKT020009354">
    <property type="protein sequence ID" value="CAC5421478.1"/>
    <property type="molecule type" value="Genomic_DNA"/>
</dbReference>
<evidence type="ECO:0000313" key="3">
    <source>
        <dbReference type="EMBL" id="CAC5421478.1"/>
    </source>
</evidence>
<protein>
    <submittedName>
        <fullName evidence="3">Uncharacterized protein</fullName>
    </submittedName>
</protein>
<sequence length="1428" mass="161508">MELQNKENVCQFEKTVMEVQKITRTPLRTPLHDVKNQDIINRSLKKTVLNHVIAAEPSLRTPTRKSSKIRRSILVYQDKENQPEEEIKKLAFKEVSKVINNAQHLICPPVVNVVPATPVFNKTVSYSSEVTDNVRDLQCVDCEVTEDLKSADIDQETSTIIQKSINTSQPVCRLVKNDESEELQSNSLIKSKIDNDLYAENNHQIIVDSEIFIGHEEIYDDAHIGSLGVVSEVVKDLSNNELSPLENSVTDQSGSVIVGNGSDHTYAGFTCHMCSVDDRNDVNECGTSPMTPVSKTSTETSTELPSLHETACSPVVTETKDIGSMVEISTHDMACSPCNTCSVEQETMTDPVTPVKLPEMCDISVQHLIDTVTAACSPISCDMKSTACSPITNQFTAQHSDDNCSVFKSASTMTNATPVKHDMALQAVPDTRSVLCSPLHPLQTKDCGILATSTQADVMTNTVIVEQMDQGVDVRPMMNTGSTMTEYLLVNSETSMTPVKLLNKKGHRITADEIRKQHPRILANKLDTYALEAERYKFDIGKVEKERDHFKSRLTELKAVIKEKQKMINDNQGKVDLEKSNLKEEYEEKIEKLTNCLQESEENVRYLKEEIIQLNARSSKEKDQFVSEIENLKIKCSEMEIQLADSTQTKTIEIDTLKEELEQKQNDHQMRSAHNLILELQTELVEYKELTDSLKLAEQLQSEIQKVVSDNYRKVRAAADRLMKMKRGVDVQRLEVMQKQCENEKECERFATEKKEMAENYDSLKNTLETSRSSMMQIESLYESTSSDLLSATNQVQILSRELMTTRSALEEANLVKHSLVQQVDDLQENDKAAVQEISNLRHITEAKEKEYQDFKKWSNDNERKLASTLVIFQEEKERLELLSVNLQRTVDSLNEDIDTLENDLFSTREFSSEQASRLVKLDEDLSLANQELSHTKLENMELRDSLAVFRGNQDYLQQGVELAESELQRKSSELETRKAELRESTFLLVELENKMASLLQGLRSRAGLEHVHIKSELPSPQTSCMKPRLKPSAKKSARKMLTNNISDSWRKVQDRSFLSMVIKAAEGQSDSEYESCKSSPSDKSSRSTSPYIEGVTPFDEMSTICEKLKDRDSIEESPSAVSRNKLGFSRRNSAFAPVRTGTSVIKSKPGPLDSTMKNMSIMSQSQLEDTNLRLAEQIECIGETFSEIIRCASIIEKASRLSIDDLQLENKELCEQLDICQISEKRTKEELSIKISHLSEAEANISTLTENITSLSDKIGFYVKQEAEMSYLKSNLSTTKSQIEQLEAEKQILSTQLKVVLAGDTGEPTGNFAKYHNDITTLKLKIQKLKEKVKQREEYHETLAVKASKRIKTLDENWKKAEEEVYKFDQLVDTIRELVDTIRETLINSGLIPKHKEPLARIIRMIDGFESVQPKPGPLKPVKTALW</sequence>
<evidence type="ECO:0000313" key="4">
    <source>
        <dbReference type="Proteomes" id="UP000507470"/>
    </source>
</evidence>
<feature type="compositionally biased region" description="Low complexity" evidence="2">
    <location>
        <begin position="291"/>
        <end position="307"/>
    </location>
</feature>
<dbReference type="Proteomes" id="UP000507470">
    <property type="component" value="Unassembled WGS sequence"/>
</dbReference>
<feature type="region of interest" description="Disordered" evidence="2">
    <location>
        <begin position="1018"/>
        <end position="1038"/>
    </location>
</feature>
<name>A0A6J8EM35_MYTCO</name>
<dbReference type="GO" id="GO:0005200">
    <property type="term" value="F:structural constituent of cytoskeleton"/>
    <property type="evidence" value="ECO:0007669"/>
    <property type="project" value="TreeGrafter"/>
</dbReference>
<feature type="coiled-coil region" evidence="1">
    <location>
        <begin position="1204"/>
        <end position="1365"/>
    </location>
</feature>
<feature type="region of interest" description="Disordered" evidence="2">
    <location>
        <begin position="1070"/>
        <end position="1095"/>
    </location>
</feature>
<dbReference type="GO" id="GO:0005856">
    <property type="term" value="C:cytoskeleton"/>
    <property type="evidence" value="ECO:0007669"/>
    <property type="project" value="TreeGrafter"/>
</dbReference>
<feature type="coiled-coil region" evidence="1">
    <location>
        <begin position="877"/>
        <end position="904"/>
    </location>
</feature>
<feature type="region of interest" description="Disordered" evidence="2">
    <location>
        <begin position="288"/>
        <end position="307"/>
    </location>
</feature>
<keyword evidence="1" id="KW-0175">Coiled coil</keyword>
<feature type="coiled-coil region" evidence="1">
    <location>
        <begin position="579"/>
        <end position="690"/>
    </location>
</feature>
<feature type="compositionally biased region" description="Basic residues" evidence="2">
    <location>
        <begin position="1028"/>
        <end position="1038"/>
    </location>
</feature>
<feature type="compositionally biased region" description="Low complexity" evidence="2">
    <location>
        <begin position="1077"/>
        <end position="1090"/>
    </location>
</feature>
<dbReference type="OrthoDB" id="10071766at2759"/>
<keyword evidence="4" id="KW-1185">Reference proteome</keyword>
<dbReference type="PANTHER" id="PTHR47357">
    <property type="entry name" value="COP1-INTERACTIVE PROTEIN 1"/>
    <property type="match status" value="1"/>
</dbReference>